<name>A0ABZ0RHD6_9BACT</name>
<dbReference type="SUPFAM" id="SSF82771">
    <property type="entry name" value="GIY-YIG endonuclease"/>
    <property type="match status" value="1"/>
</dbReference>
<dbReference type="CDD" id="cd10449">
    <property type="entry name" value="GIY-YIG_SLX1_like"/>
    <property type="match status" value="1"/>
</dbReference>
<accession>A0ABZ0RHD6</accession>
<dbReference type="PROSITE" id="PS50164">
    <property type="entry name" value="GIY_YIG"/>
    <property type="match status" value="1"/>
</dbReference>
<proteinExistence type="predicted"/>
<dbReference type="Gene3D" id="3.40.1440.10">
    <property type="entry name" value="GIY-YIG endonuclease"/>
    <property type="match status" value="1"/>
</dbReference>
<feature type="domain" description="GIY-YIG" evidence="1">
    <location>
        <begin position="1"/>
        <end position="76"/>
    </location>
</feature>
<dbReference type="Pfam" id="PF01541">
    <property type="entry name" value="GIY-YIG"/>
    <property type="match status" value="1"/>
</dbReference>
<dbReference type="EMBL" id="CP138858">
    <property type="protein sequence ID" value="WPJ94358.1"/>
    <property type="molecule type" value="Genomic_DNA"/>
</dbReference>
<dbReference type="EMBL" id="CP138858">
    <property type="protein sequence ID" value="WPJ94357.1"/>
    <property type="molecule type" value="Genomic_DNA"/>
</dbReference>
<dbReference type="Proteomes" id="UP001324993">
    <property type="component" value="Chromosome"/>
</dbReference>
<dbReference type="RefSeq" id="WP_319831291.1">
    <property type="nucleotide sequence ID" value="NZ_CP138858.1"/>
</dbReference>
<protein>
    <submittedName>
        <fullName evidence="2">GIY-YIG nuclease family protein</fullName>
    </submittedName>
</protein>
<dbReference type="InterPro" id="IPR000305">
    <property type="entry name" value="GIY-YIG_endonuc"/>
</dbReference>
<reference evidence="2 4" key="1">
    <citation type="submission" date="2023-11" db="EMBL/GenBank/DDBJ databases">
        <title>Coraliomargarita sp. nov., isolated from marine algae.</title>
        <authorList>
            <person name="Lee J.K."/>
            <person name="Baek J.H."/>
            <person name="Kim J.M."/>
            <person name="Choi D.G."/>
            <person name="Jeon C.O."/>
        </authorList>
    </citation>
    <scope>NUCLEOTIDE SEQUENCE [LARGE SCALE GENOMIC DNA]</scope>
    <source>
        <strain evidence="2 4">J2-16</strain>
    </source>
</reference>
<sequence>MNYVYLIRSDSHPKQSYVGYSTDLRKRLYYHNQGDSPHTAKYKPWSLAFYAAFPNKTKALEFEAYLKTHSGKAFIAKRLT</sequence>
<evidence type="ECO:0000313" key="2">
    <source>
        <dbReference type="EMBL" id="WPJ94357.1"/>
    </source>
</evidence>
<evidence type="ECO:0000259" key="1">
    <source>
        <dbReference type="PROSITE" id="PS50164"/>
    </source>
</evidence>
<evidence type="ECO:0000313" key="4">
    <source>
        <dbReference type="Proteomes" id="UP001324993"/>
    </source>
</evidence>
<keyword evidence="4" id="KW-1185">Reference proteome</keyword>
<dbReference type="InterPro" id="IPR035901">
    <property type="entry name" value="GIY-YIG_endonuc_sf"/>
</dbReference>
<gene>
    <name evidence="2" type="ORF">SH580_13020</name>
    <name evidence="3" type="ORF">SH580_13025</name>
</gene>
<organism evidence="2 4">
    <name type="scientific">Coraliomargarita algicola</name>
    <dbReference type="NCBI Taxonomy" id="3092156"/>
    <lineage>
        <taxon>Bacteria</taxon>
        <taxon>Pseudomonadati</taxon>
        <taxon>Verrucomicrobiota</taxon>
        <taxon>Opitutia</taxon>
        <taxon>Puniceicoccales</taxon>
        <taxon>Coraliomargaritaceae</taxon>
        <taxon>Coraliomargarita</taxon>
    </lineage>
</organism>
<evidence type="ECO:0000313" key="3">
    <source>
        <dbReference type="EMBL" id="WPJ94358.1"/>
    </source>
</evidence>